<feature type="domain" description="DUF547" evidence="3">
    <location>
        <begin position="366"/>
        <end position="528"/>
    </location>
</feature>
<organism evidence="5 6">
    <name type="scientific">Gossypium arboreum</name>
    <name type="common">Tree cotton</name>
    <name type="synonym">Gossypium nanking</name>
    <dbReference type="NCBI Taxonomy" id="29729"/>
    <lineage>
        <taxon>Eukaryota</taxon>
        <taxon>Viridiplantae</taxon>
        <taxon>Streptophyta</taxon>
        <taxon>Embryophyta</taxon>
        <taxon>Tracheophyta</taxon>
        <taxon>Spermatophyta</taxon>
        <taxon>Magnoliopsida</taxon>
        <taxon>eudicotyledons</taxon>
        <taxon>Gunneridae</taxon>
        <taxon>Pentapetalae</taxon>
        <taxon>rosids</taxon>
        <taxon>malvids</taxon>
        <taxon>Malvales</taxon>
        <taxon>Malvaceae</taxon>
        <taxon>Malvoideae</taxon>
        <taxon>Gossypium</taxon>
    </lineage>
</organism>
<reference evidence="6" key="1">
    <citation type="submission" date="2014-09" db="EMBL/GenBank/DDBJ databases">
        <authorList>
            <person name="Mudge J."/>
            <person name="Ramaraj T."/>
            <person name="Lindquist I.E."/>
            <person name="Bharti A.K."/>
            <person name="Sundararajan A."/>
            <person name="Cameron C.T."/>
            <person name="Woodward J.E."/>
            <person name="May G.D."/>
            <person name="Brubaker C."/>
            <person name="Broadhvest J."/>
            <person name="Wilkins T.A."/>
        </authorList>
    </citation>
    <scope>NUCLEOTIDE SEQUENCE</scope>
    <source>
        <strain evidence="6">cv. AKA8401</strain>
    </source>
</reference>
<comment type="caution">
    <text evidence="5">The sequence shown here is derived from an EMBL/GenBank/DDBJ whole genome shotgun (WGS) entry which is preliminary data.</text>
</comment>
<dbReference type="PANTHER" id="PTHR23054">
    <property type="entry name" value="TERNARY COMPLEX FACTOR MIP1, LEUCINE-ZIPPER-RELATED"/>
    <property type="match status" value="1"/>
</dbReference>
<feature type="compositionally biased region" description="Basic and acidic residues" evidence="2">
    <location>
        <begin position="78"/>
        <end position="91"/>
    </location>
</feature>
<evidence type="ECO:0000256" key="2">
    <source>
        <dbReference type="SAM" id="MobiDB-lite"/>
    </source>
</evidence>
<feature type="coiled-coil region" evidence="1">
    <location>
        <begin position="150"/>
        <end position="177"/>
    </location>
</feature>
<sequence>MLCLKAEALEEDHHIHPQSLDSNCSDESGDCNGGNSGGFVLPIKWASSINRYLQWKSGKVWSRSFLAPDDSSSELEEDAKPQEMSGQEKSKQMCHYKHQLEEEVKKLQQQLQEETDLHLALASAVEHSGSHSPNSPSKLPYKALELLDSIAVLEISVSKLEQEILSLQYQLSQERNERRLAEYHLKHSPCPTTLLFNCSLAHLTEPITTPCNEEEAEENVDDICLSEAAIDNIYIVENLWHHPNQLSEEMVLRMRDIFLFLADSSKLYSSDHLVSPASPHFPLANFLASFSDSPIVTSLVKSPSVGGASDPYGVSGQVDWKCNIGTYSTAVEVSCLSVGKKELEYATMALKRFRLLVEQLAEVDPSQMSCNEKLAFWINLYHALIMHACLAYGVPRNVNKLFSLMQKASYTVGGQSVSAVDIECTVLKMNPATYRPQIVCIITPFTYIAPCNGNFHDAIVASLIENLAAAVALQKFNSSNEQKKYTIDHAEPLLYFALSCGLHSSPAVRIFSPQNVNELLKRSMKDYIQATVGISNKGKLLVPKLLHCFAKGVIEDSLLPDWICRFLTPQQASMVRECLSRNKWKLLGARSFCVLPFDSRFRFLFLLEDDGNSLSSTS</sequence>
<dbReference type="Proteomes" id="UP000032142">
    <property type="component" value="Unassembled WGS sequence"/>
</dbReference>
<evidence type="ECO:0000259" key="3">
    <source>
        <dbReference type="Pfam" id="PF04784"/>
    </source>
</evidence>
<keyword evidence="1" id="KW-0175">Coiled coil</keyword>
<dbReference type="EMBL" id="JRRC01005321">
    <property type="protein sequence ID" value="KHF97385.1"/>
    <property type="molecule type" value="Genomic_DNA"/>
</dbReference>
<dbReference type="Pfam" id="PF04784">
    <property type="entry name" value="DUF547"/>
    <property type="match status" value="1"/>
</dbReference>
<dbReference type="Pfam" id="PF14389">
    <property type="entry name" value="Lzipper-MIP1"/>
    <property type="match status" value="1"/>
</dbReference>
<dbReference type="AlphaFoldDB" id="A0A0B0MEP3"/>
<feature type="region of interest" description="Disordered" evidence="2">
    <location>
        <begin position="70"/>
        <end position="92"/>
    </location>
</feature>
<keyword evidence="5" id="KW-0675">Receptor</keyword>
<name>A0A0B0MEP3_GOSAR</name>
<evidence type="ECO:0000256" key="1">
    <source>
        <dbReference type="SAM" id="Coils"/>
    </source>
</evidence>
<gene>
    <name evidence="5" type="ORF">F383_05381</name>
</gene>
<evidence type="ECO:0000313" key="6">
    <source>
        <dbReference type="Proteomes" id="UP000032142"/>
    </source>
</evidence>
<dbReference type="InterPro" id="IPR025757">
    <property type="entry name" value="MIP1_Leuzipper"/>
</dbReference>
<keyword evidence="6" id="KW-1185">Reference proteome</keyword>
<accession>A0A0B0MEP3</accession>
<evidence type="ECO:0000259" key="4">
    <source>
        <dbReference type="Pfam" id="PF14389"/>
    </source>
</evidence>
<dbReference type="InterPro" id="IPR006869">
    <property type="entry name" value="DUF547"/>
</dbReference>
<proteinExistence type="predicted"/>
<evidence type="ECO:0000313" key="5">
    <source>
        <dbReference type="EMBL" id="KHF97385.1"/>
    </source>
</evidence>
<dbReference type="PANTHER" id="PTHR23054:SF61">
    <property type="entry name" value="OS02G0153000 PROTEIN"/>
    <property type="match status" value="1"/>
</dbReference>
<protein>
    <submittedName>
        <fullName evidence="5">Sra-8: Serpentine receptor class alpha-8</fullName>
    </submittedName>
</protein>
<feature type="domain" description="Ternary complex factor MIP1 leucine-zipper" evidence="4">
    <location>
        <begin position="95"/>
        <end position="174"/>
    </location>
</feature>